<evidence type="ECO:0000259" key="3">
    <source>
        <dbReference type="Pfam" id="PF19295"/>
    </source>
</evidence>
<dbReference type="NCBIfam" id="TIGR01981">
    <property type="entry name" value="sufD"/>
    <property type="match status" value="1"/>
</dbReference>
<keyword evidence="5" id="KW-1185">Reference proteome</keyword>
<accession>F8L5Z7</accession>
<dbReference type="InterPro" id="IPR045595">
    <property type="entry name" value="SufBD_N"/>
</dbReference>
<dbReference type="KEGG" id="sng:SNE_A02670"/>
<dbReference type="InterPro" id="IPR055346">
    <property type="entry name" value="Fe-S_cluster_assembly_SufBD"/>
</dbReference>
<protein>
    <submittedName>
        <fullName evidence="4">Putative sufD</fullName>
    </submittedName>
</protein>
<dbReference type="PANTHER" id="PTHR43575:SF1">
    <property type="entry name" value="PROTEIN ABCI7, CHLOROPLASTIC"/>
    <property type="match status" value="1"/>
</dbReference>
<dbReference type="PANTHER" id="PTHR43575">
    <property type="entry name" value="PROTEIN ABCI7, CHLOROPLASTIC"/>
    <property type="match status" value="1"/>
</dbReference>
<dbReference type="OrthoDB" id="9768262at2"/>
<feature type="domain" description="SUF system FeS cluster assembly SufBD N-terminal" evidence="3">
    <location>
        <begin position="56"/>
        <end position="119"/>
    </location>
</feature>
<dbReference type="AlphaFoldDB" id="F8L5Z7"/>
<dbReference type="eggNOG" id="COG0719">
    <property type="taxonomic scope" value="Bacteria"/>
</dbReference>
<dbReference type="HOGENOM" id="CLU_026231_5_2_0"/>
<evidence type="ECO:0000313" key="5">
    <source>
        <dbReference type="Proteomes" id="UP000000496"/>
    </source>
</evidence>
<name>F8L5Z7_SIMNZ</name>
<evidence type="ECO:0000313" key="4">
    <source>
        <dbReference type="EMBL" id="CCB88144.1"/>
    </source>
</evidence>
<dbReference type="Proteomes" id="UP000000496">
    <property type="component" value="Chromosome gsn.131"/>
</dbReference>
<evidence type="ECO:0000256" key="1">
    <source>
        <dbReference type="ARBA" id="ARBA00043967"/>
    </source>
</evidence>
<sequence length="380" mass="43277">MITLSQKTAPNPLQKDAWVKWSGFPCRKAEAFRYVSLKKLQEQEFTEQPITFHYDAPPGIIVLPLEEANKTYGPLLNKRALLLAQKEKDPFFFLNQALGTQGLFIYVPPNVRIEAPLHITQKIHSAQSMHHPRIEIFIGKGAELTTTFAIEGDTSVFWNNMALYVTVEEGGIYKHYDQAMGHAEAWDFLSFQAELKRNANLKFFSFGRGAQVQRRDLAISLDGEHAEADLKGMSLLDEKREGHVHIRIDHVAPNTRSNQFFKHVLSDRSRSSFEGKIFVEQEAQQTEAYQLNNNLILSEKAAAFSKPNLEIFADDVKASHGATVSKPNLDELFYLRSRGLSKDAARDHLVRGFCRELLQDVNLLDLYDKFSGEIYAYLSR</sequence>
<dbReference type="InterPro" id="IPR037284">
    <property type="entry name" value="SUF_FeS_clus_asmbl_SufBD_sf"/>
</dbReference>
<dbReference type="Pfam" id="PF19295">
    <property type="entry name" value="SufBD_N"/>
    <property type="match status" value="1"/>
</dbReference>
<dbReference type="InterPro" id="IPR000825">
    <property type="entry name" value="SUF_FeS_clus_asmbl_SufBD_core"/>
</dbReference>
<feature type="domain" description="SUF system FeS cluster assembly SufBD core" evidence="2">
    <location>
        <begin position="124"/>
        <end position="353"/>
    </location>
</feature>
<dbReference type="RefSeq" id="WP_013942611.1">
    <property type="nucleotide sequence ID" value="NC_015713.1"/>
</dbReference>
<proteinExistence type="inferred from homology"/>
<dbReference type="GO" id="GO:0016226">
    <property type="term" value="P:iron-sulfur cluster assembly"/>
    <property type="evidence" value="ECO:0007669"/>
    <property type="project" value="InterPro"/>
</dbReference>
<reference key="1">
    <citation type="journal article" date="2011" name="Mol. Biol. Evol.">
        <title>Unity in variety -- the pan-genome of the Chlamydiae.</title>
        <authorList>
            <person name="Collingro A."/>
            <person name="Tischler P."/>
            <person name="Weinmaier T."/>
            <person name="Penz T."/>
            <person name="Heinz E."/>
            <person name="Brunham R.C."/>
            <person name="Read T.D."/>
            <person name="Bavoil P.M."/>
            <person name="Sachse K."/>
            <person name="Kahane S."/>
            <person name="Friedman M.G."/>
            <person name="Rattei T."/>
            <person name="Myers G.S.A."/>
            <person name="Horn M."/>
        </authorList>
    </citation>
    <scope>NUCLEOTIDE SEQUENCE</scope>
    <source>
        <strain>Z</strain>
    </source>
</reference>
<dbReference type="InterPro" id="IPR011542">
    <property type="entry name" value="SUF_FeS_clus_asmbl_SufD"/>
</dbReference>
<organism evidence="4 5">
    <name type="scientific">Simkania negevensis (strain ATCC VR-1471 / DSM 27360 / Z)</name>
    <dbReference type="NCBI Taxonomy" id="331113"/>
    <lineage>
        <taxon>Bacteria</taxon>
        <taxon>Pseudomonadati</taxon>
        <taxon>Chlamydiota</taxon>
        <taxon>Chlamydiia</taxon>
        <taxon>Parachlamydiales</taxon>
        <taxon>Simkaniaceae</taxon>
        <taxon>Simkania</taxon>
    </lineage>
</organism>
<reference evidence="4 5" key="2">
    <citation type="journal article" date="2011" name="Mol. Biol. Evol.">
        <title>Unity in variety--the pan-genome of the Chlamydiae.</title>
        <authorList>
            <person name="Collingro A."/>
            <person name="Tischler P."/>
            <person name="Weinmaier T."/>
            <person name="Penz T."/>
            <person name="Heinz E."/>
            <person name="Brunham R.C."/>
            <person name="Read T.D."/>
            <person name="Bavoil P.M."/>
            <person name="Sachse K."/>
            <person name="Kahane S."/>
            <person name="Friedman M.G."/>
            <person name="Rattei T."/>
            <person name="Myers G.S."/>
            <person name="Horn M."/>
        </authorList>
    </citation>
    <scope>NUCLEOTIDE SEQUENCE [LARGE SCALE GENOMIC DNA]</scope>
    <source>
        <strain evidence="5">ATCC VR-1471 / Z</strain>
    </source>
</reference>
<evidence type="ECO:0000259" key="2">
    <source>
        <dbReference type="Pfam" id="PF01458"/>
    </source>
</evidence>
<comment type="similarity">
    <text evidence="1">Belongs to the iron-sulfur cluster assembly SufBD family.</text>
</comment>
<dbReference type="STRING" id="331113.SNE_A02670"/>
<dbReference type="Pfam" id="PF01458">
    <property type="entry name" value="SUFBD_core"/>
    <property type="match status" value="1"/>
</dbReference>
<dbReference type="SUPFAM" id="SSF101960">
    <property type="entry name" value="Stabilizer of iron transporter SufD"/>
    <property type="match status" value="1"/>
</dbReference>
<gene>
    <name evidence="4" type="primary">sufD</name>
    <name evidence="4" type="ordered locus">SNE_A02670</name>
</gene>
<dbReference type="EMBL" id="FR872582">
    <property type="protein sequence ID" value="CCB88144.1"/>
    <property type="molecule type" value="Genomic_DNA"/>
</dbReference>